<dbReference type="PANTHER" id="PTHR22914:SF41">
    <property type="entry name" value="CHITIN SYNTHASE 7"/>
    <property type="match status" value="1"/>
</dbReference>
<feature type="domain" description="SAM" evidence="9">
    <location>
        <begin position="1129"/>
        <end position="1202"/>
    </location>
</feature>
<dbReference type="InterPro" id="IPR013761">
    <property type="entry name" value="SAM/pointed_sf"/>
</dbReference>
<feature type="transmembrane region" description="Helical" evidence="8">
    <location>
        <begin position="1295"/>
        <end position="1317"/>
    </location>
</feature>
<dbReference type="InterPro" id="IPR002889">
    <property type="entry name" value="WSC_carb-bd"/>
</dbReference>
<dbReference type="GO" id="GO:0016020">
    <property type="term" value="C:membrane"/>
    <property type="evidence" value="ECO:0007669"/>
    <property type="project" value="UniProtKB-SubCell"/>
</dbReference>
<evidence type="ECO:0000259" key="9">
    <source>
        <dbReference type="PROSITE" id="PS50105"/>
    </source>
</evidence>
<dbReference type="CDD" id="cd04190">
    <property type="entry name" value="Chitin_synth_C"/>
    <property type="match status" value="1"/>
</dbReference>
<feature type="transmembrane region" description="Helical" evidence="8">
    <location>
        <begin position="936"/>
        <end position="954"/>
    </location>
</feature>
<feature type="region of interest" description="Disordered" evidence="7">
    <location>
        <begin position="145"/>
        <end position="173"/>
    </location>
</feature>
<accession>A0A9J7LVM7</accession>
<dbReference type="GeneID" id="118423883"/>
<keyword evidence="3" id="KW-0328">Glycosyltransferase</keyword>
<evidence type="ECO:0000313" key="12">
    <source>
        <dbReference type="RefSeq" id="XP_035688090.1"/>
    </source>
</evidence>
<dbReference type="KEGG" id="bfo:118423883"/>
<evidence type="ECO:0000313" key="11">
    <source>
        <dbReference type="Proteomes" id="UP000001554"/>
    </source>
</evidence>
<evidence type="ECO:0000256" key="3">
    <source>
        <dbReference type="ARBA" id="ARBA00022676"/>
    </source>
</evidence>
<feature type="transmembrane region" description="Helical" evidence="8">
    <location>
        <begin position="81"/>
        <end position="101"/>
    </location>
</feature>
<feature type="transmembrane region" description="Helical" evidence="8">
    <location>
        <begin position="1264"/>
        <end position="1283"/>
    </location>
</feature>
<dbReference type="CDD" id="cd09487">
    <property type="entry name" value="SAM_superfamily"/>
    <property type="match status" value="1"/>
</dbReference>
<feature type="transmembrane region" description="Helical" evidence="8">
    <location>
        <begin position="236"/>
        <end position="256"/>
    </location>
</feature>
<proteinExistence type="predicted"/>
<dbReference type="InterPro" id="IPR029044">
    <property type="entry name" value="Nucleotide-diphossugar_trans"/>
</dbReference>
<feature type="transmembrane region" description="Helical" evidence="8">
    <location>
        <begin position="306"/>
        <end position="328"/>
    </location>
</feature>
<feature type="compositionally biased region" description="Basic and acidic residues" evidence="7">
    <location>
        <begin position="152"/>
        <end position="164"/>
    </location>
</feature>
<dbReference type="Pfam" id="PF07647">
    <property type="entry name" value="SAM_2"/>
    <property type="match status" value="2"/>
</dbReference>
<feature type="transmembrane region" description="Helical" evidence="8">
    <location>
        <begin position="730"/>
        <end position="751"/>
    </location>
</feature>
<feature type="compositionally biased region" description="Acidic residues" evidence="7">
    <location>
        <begin position="1003"/>
        <end position="1017"/>
    </location>
</feature>
<evidence type="ECO:0000256" key="4">
    <source>
        <dbReference type="ARBA" id="ARBA00022692"/>
    </source>
</evidence>
<feature type="transmembrane region" description="Helical" evidence="8">
    <location>
        <begin position="197"/>
        <end position="216"/>
    </location>
</feature>
<dbReference type="SUPFAM" id="SSF53448">
    <property type="entry name" value="Nucleotide-diphospho-sugar transferases"/>
    <property type="match status" value="1"/>
</dbReference>
<dbReference type="Gene3D" id="1.10.150.50">
    <property type="entry name" value="Transcription Factor, Ets-1"/>
    <property type="match status" value="2"/>
</dbReference>
<feature type="transmembrane region" description="Helical" evidence="8">
    <location>
        <begin position="56"/>
        <end position="74"/>
    </location>
</feature>
<keyword evidence="3" id="KW-0808">Transferase</keyword>
<dbReference type="OrthoDB" id="370884at2759"/>
<dbReference type="Pfam" id="PF01822">
    <property type="entry name" value="WSC"/>
    <property type="match status" value="1"/>
</dbReference>
<feature type="transmembrane region" description="Helical" evidence="8">
    <location>
        <begin position="763"/>
        <end position="784"/>
    </location>
</feature>
<dbReference type="InterPro" id="IPR004835">
    <property type="entry name" value="Chitin_synth"/>
</dbReference>
<protein>
    <recommendedName>
        <fullName evidence="2">chitin synthase</fullName>
        <ecNumber evidence="2">2.4.1.16</ecNumber>
    </recommendedName>
</protein>
<evidence type="ECO:0000256" key="7">
    <source>
        <dbReference type="SAM" id="MobiDB-lite"/>
    </source>
</evidence>
<dbReference type="Proteomes" id="UP000001554">
    <property type="component" value="Chromosome 10"/>
</dbReference>
<dbReference type="EC" id="2.4.1.16" evidence="2"/>
<dbReference type="PROSITE" id="PS51212">
    <property type="entry name" value="WSC"/>
    <property type="match status" value="1"/>
</dbReference>
<dbReference type="SUPFAM" id="SSF47769">
    <property type="entry name" value="SAM/Pointed domain"/>
    <property type="match status" value="1"/>
</dbReference>
<dbReference type="PROSITE" id="PS50105">
    <property type="entry name" value="SAM_DOMAIN"/>
    <property type="match status" value="2"/>
</dbReference>
<evidence type="ECO:0000256" key="8">
    <source>
        <dbReference type="SAM" id="Phobius"/>
    </source>
</evidence>
<dbReference type="PANTHER" id="PTHR22914">
    <property type="entry name" value="CHITIN SYNTHASE"/>
    <property type="match status" value="1"/>
</dbReference>
<dbReference type="OMA" id="ESMCAFP"/>
<reference evidence="12" key="2">
    <citation type="submission" date="2025-08" db="UniProtKB">
        <authorList>
            <consortium name="RefSeq"/>
        </authorList>
    </citation>
    <scope>IDENTIFICATION</scope>
    <source>
        <strain evidence="12">S238N-H82</strain>
        <tissue evidence="12">Testes</tissue>
    </source>
</reference>
<reference evidence="11" key="1">
    <citation type="journal article" date="2020" name="Nat. Ecol. Evol.">
        <title>Deeply conserved synteny resolves early events in vertebrate evolution.</title>
        <authorList>
            <person name="Simakov O."/>
            <person name="Marletaz F."/>
            <person name="Yue J.X."/>
            <person name="O'Connell B."/>
            <person name="Jenkins J."/>
            <person name="Brandt A."/>
            <person name="Calef R."/>
            <person name="Tung C.H."/>
            <person name="Huang T.K."/>
            <person name="Schmutz J."/>
            <person name="Satoh N."/>
            <person name="Yu J.K."/>
            <person name="Putnam N.H."/>
            <person name="Green R.E."/>
            <person name="Rokhsar D.S."/>
        </authorList>
    </citation>
    <scope>NUCLEOTIDE SEQUENCE [LARGE SCALE GENOMIC DNA]</scope>
    <source>
        <strain evidence="11">S238N-H82</strain>
    </source>
</reference>
<gene>
    <name evidence="12" type="primary">LOC118423883</name>
</gene>
<feature type="transmembrane region" description="Helical" evidence="8">
    <location>
        <begin position="691"/>
        <end position="724"/>
    </location>
</feature>
<keyword evidence="5 8" id="KW-1133">Transmembrane helix</keyword>
<dbReference type="RefSeq" id="XP_035688090.1">
    <property type="nucleotide sequence ID" value="XM_035832197.1"/>
</dbReference>
<evidence type="ECO:0000256" key="2">
    <source>
        <dbReference type="ARBA" id="ARBA00012543"/>
    </source>
</evidence>
<evidence type="ECO:0000256" key="6">
    <source>
        <dbReference type="ARBA" id="ARBA00023136"/>
    </source>
</evidence>
<feature type="transmembrane region" description="Helical" evidence="8">
    <location>
        <begin position="263"/>
        <end position="286"/>
    </location>
</feature>
<dbReference type="InterPro" id="IPR001660">
    <property type="entry name" value="SAM"/>
</dbReference>
<evidence type="ECO:0000256" key="5">
    <source>
        <dbReference type="ARBA" id="ARBA00022989"/>
    </source>
</evidence>
<dbReference type="GO" id="GO:0006031">
    <property type="term" value="P:chitin biosynthetic process"/>
    <property type="evidence" value="ECO:0000318"/>
    <property type="project" value="GO_Central"/>
</dbReference>
<feature type="domain" description="SAM" evidence="9">
    <location>
        <begin position="1052"/>
        <end position="1122"/>
    </location>
</feature>
<keyword evidence="4 8" id="KW-0812">Transmembrane</keyword>
<dbReference type="SMART" id="SM00321">
    <property type="entry name" value="WSC"/>
    <property type="match status" value="1"/>
</dbReference>
<comment type="subcellular location">
    <subcellularLocation>
        <location evidence="1">Membrane</location>
        <topology evidence="1">Multi-pass membrane protein</topology>
    </subcellularLocation>
</comment>
<evidence type="ECO:0000256" key="1">
    <source>
        <dbReference type="ARBA" id="ARBA00004141"/>
    </source>
</evidence>
<feature type="transmembrane region" description="Helical" evidence="8">
    <location>
        <begin position="116"/>
        <end position="135"/>
    </location>
</feature>
<name>A0A9J7LVM7_BRAFL</name>
<feature type="transmembrane region" description="Helical" evidence="8">
    <location>
        <begin position="20"/>
        <end position="50"/>
    </location>
</feature>
<keyword evidence="11" id="KW-1185">Reference proteome</keyword>
<feature type="domain" description="WSC" evidence="10">
    <location>
        <begin position="797"/>
        <end position="895"/>
    </location>
</feature>
<organism evidence="11 12">
    <name type="scientific">Branchiostoma floridae</name>
    <name type="common">Florida lancelet</name>
    <name type="synonym">Amphioxus</name>
    <dbReference type="NCBI Taxonomy" id="7739"/>
    <lineage>
        <taxon>Eukaryota</taxon>
        <taxon>Metazoa</taxon>
        <taxon>Chordata</taxon>
        <taxon>Cephalochordata</taxon>
        <taxon>Leptocardii</taxon>
        <taxon>Amphioxiformes</taxon>
        <taxon>Branchiostomatidae</taxon>
        <taxon>Branchiostoma</taxon>
    </lineage>
</organism>
<feature type="region of interest" description="Disordered" evidence="7">
    <location>
        <begin position="1003"/>
        <end position="1044"/>
    </location>
</feature>
<keyword evidence="6 8" id="KW-0472">Membrane</keyword>
<sequence length="1354" mass="154341">MIRSRFRYLDLSFLFRYPPLFGLIGFFIFSQIALVSACEVSGLWLFTFYVLGDPNVNLPTAIILMNTVLVGHFIPRGTMNWWLVPNIFGIAFIAVGVVLQLTNDHKFKTMPSSSPAIWAIPVSLSLLAIAWCPLVQEMQMKVKTSSLQQRQNQRDSRQVSERADSSQSYQGHSVQVQGITNNDAQGEARTANLRATILKNFLNMVVLVTALFVVPPGDTGVVSNGFSSLYLRQTEIMLSVLPAFGGYVLGVIACAMCIQFYSFLIPLSLAPIVTFVLAANVHLSPLLGDIWDWKIMSGDSGNRFDWYVYLRVGLVAVGQLLCSAYNLFWTESTIYENESNLFWFRHYTGLFTGQHMLLNRAKTPKHPTRHSPGDATDLQGLVMICTTMYRETWDEMSQYLESIKKVAASQELGEEYNWTEKFEAHVYFDNGVRGTKLTDFSAQLVCLVNSKFKDCTMARMEKMWYGWKLQWNLPGFLELPLYIHLKDNQEVKSKKRWSQVMYMESALDRPDDAHVKYILATDGDVDFDADSIVAMLMQMLSDRQEDVGAVCARTHPEGSGPFVWYQKFDYAIGHWLQKVANHVLGSVLCAPGCFSVYRVKAVADVVDEYRSDVEEASEFLTKDMGEDRWFTTLLVKAGWKVNYCAGAFDTTHCPEEFDEFWKQRRRWIPSTLANQILLLKNWKAINQNNKYISMAFLLFQIVLLLSTVISASTCILIVTGGLYYGAGVPTWVSFVFLVLLTLIFVLICIYYSQETQLKVAKILCVIFLLATAVAVVGTASQMAISNTSSAPSIANVHGKYEGCYPEYRNSSGFLLPHAVTRIKDMTNDKCMDHCYENHFVFSGTGPPGTVCFCGSEDDMKNATRLQESMCAFPCPGDCGETCGGNPQQLSVYKINELFGIHLPVDVTTLYVAIVAGIHIVAALLHPREFTSIIHGVVYLFTLPCVYILMNVYSVCNLTDQSWGTREARSQKEQSKENFFDDIVVKMRQCLTFCRRCYQETEEDTDEELERETMEDEVDHGRSDQDQTVPTGYRSRGRSKNVETQTDPGKFEMRFKTTRQWLQSIFGAVSNKVEVYEPMFTREGYTDTSFIAGMADKDLKDIGVADMYDRSDFRRHIRQLHQDEPDIDIRVPDNVETWLKMIGLDTDEYKENFTRAFPKGTKAQVVFQELKTMTEDRIVAKLGVEAKGHLRRLKLAITRIRQPTLREGRILRAKREVEGKFQEHLQDVTTHTKKPYLDPTTEQFRLDQNKEDEFKQNLLQLRNSYLLTFLLANAVWLVLMFTLIQHAELQVLNTNPLGLVFLGTFTLVLGVQFAALVVHRLATFIQYISRIPMVTRRRREMSWPRSINSRYEPIP</sequence>
<dbReference type="Pfam" id="PF03142">
    <property type="entry name" value="Chitin_synth_2"/>
    <property type="match status" value="1"/>
</dbReference>
<dbReference type="GO" id="GO:0004100">
    <property type="term" value="F:chitin synthase activity"/>
    <property type="evidence" value="ECO:0000318"/>
    <property type="project" value="GO_Central"/>
</dbReference>
<evidence type="ECO:0000259" key="10">
    <source>
        <dbReference type="PROSITE" id="PS51212"/>
    </source>
</evidence>